<protein>
    <submittedName>
        <fullName evidence="6">Bifunctional solanapyrone synthase</fullName>
    </submittedName>
</protein>
<dbReference type="PANTHER" id="PTHR42973:SF22">
    <property type="entry name" value="FAD-BINDING PCMH-TYPE DOMAIN-CONTAINING PROTEIN-RELATED"/>
    <property type="match status" value="1"/>
</dbReference>
<evidence type="ECO:0000256" key="1">
    <source>
        <dbReference type="ARBA" id="ARBA00005466"/>
    </source>
</evidence>
<dbReference type="GO" id="GO:0071949">
    <property type="term" value="F:FAD binding"/>
    <property type="evidence" value="ECO:0007669"/>
    <property type="project" value="InterPro"/>
</dbReference>
<evidence type="ECO:0000256" key="2">
    <source>
        <dbReference type="ARBA" id="ARBA00022630"/>
    </source>
</evidence>
<dbReference type="InterPro" id="IPR006094">
    <property type="entry name" value="Oxid_FAD_bind_N"/>
</dbReference>
<reference evidence="6 7" key="1">
    <citation type="journal article" date="2016" name="Genome Announc.">
        <title>Genome Sequence of Madurella mycetomatis mm55, Isolated from a Human Mycetoma Case in Sudan.</title>
        <authorList>
            <person name="Smit S."/>
            <person name="Derks M.F."/>
            <person name="Bervoets S."/>
            <person name="Fahal A."/>
            <person name="van Leeuwen W."/>
            <person name="van Belkum A."/>
            <person name="van de Sande W.W."/>
        </authorList>
    </citation>
    <scope>NUCLEOTIDE SEQUENCE [LARGE SCALE GENOMIC DNA]</scope>
    <source>
        <strain evidence="7">mm55</strain>
    </source>
</reference>
<dbReference type="PANTHER" id="PTHR42973">
    <property type="entry name" value="BINDING OXIDOREDUCTASE, PUTATIVE (AFU_ORTHOLOGUE AFUA_1G17690)-RELATED"/>
    <property type="match status" value="1"/>
</dbReference>
<dbReference type="InterPro" id="IPR050416">
    <property type="entry name" value="FAD-linked_Oxidoreductase"/>
</dbReference>
<dbReference type="SUPFAM" id="SSF56176">
    <property type="entry name" value="FAD-binding/transporter-associated domain-like"/>
    <property type="match status" value="1"/>
</dbReference>
<evidence type="ECO:0000256" key="4">
    <source>
        <dbReference type="ARBA" id="ARBA00023002"/>
    </source>
</evidence>
<evidence type="ECO:0000313" key="7">
    <source>
        <dbReference type="Proteomes" id="UP000078237"/>
    </source>
</evidence>
<evidence type="ECO:0000256" key="3">
    <source>
        <dbReference type="ARBA" id="ARBA00022827"/>
    </source>
</evidence>
<dbReference type="Gene3D" id="3.30.465.10">
    <property type="match status" value="1"/>
</dbReference>
<dbReference type="Pfam" id="PF01565">
    <property type="entry name" value="FAD_binding_4"/>
    <property type="match status" value="1"/>
</dbReference>
<sequence>MDGGVSIDLRSLNSFKLSADKKMASIGGGSIWSETVYPNLDRHNLTAPGGRITGVGVGGFLTGGGLNFLGRRDGFSCDSVRGYEVVLGTGEVVYASAKSNRDLWLALKGGSNNFGIVTRFDIATYPQPEMLGGFISFNFTDDALKQQAKAISSYMDPRNFDPLALLEVNFAWFDGAWLLSDALFYLEPNINPAPFKEVLAIPDRVETSLAIAPVTSVVTAAADLVPRTVNCALQLTYTFKNGDASVYYKLFSSLRDGINSFPAVDGLLFNYLVQPLPVTKGINSLGVEPDRKDLVIVDFAAAYNNVADDAIVIKGLQTIFDQHVKILKEAGLFHKFIYLNYAGDTQDPIGSYGTLKQLQKVSRKYDPHGLFQKAVPGPWKLFER</sequence>
<keyword evidence="3" id="KW-0274">FAD</keyword>
<accession>A0A175VXT4</accession>
<comment type="caution">
    <text evidence="6">The sequence shown here is derived from an EMBL/GenBank/DDBJ whole genome shotgun (WGS) entry which is preliminary data.</text>
</comment>
<dbReference type="PROSITE" id="PS51387">
    <property type="entry name" value="FAD_PCMH"/>
    <property type="match status" value="1"/>
</dbReference>
<name>A0A175VXT4_9PEZI</name>
<dbReference type="AlphaFoldDB" id="A0A175VXT4"/>
<dbReference type="InterPro" id="IPR016166">
    <property type="entry name" value="FAD-bd_PCMH"/>
</dbReference>
<gene>
    <name evidence="6" type="ORF">MMYC01_206822</name>
</gene>
<dbReference type="VEuPathDB" id="FungiDB:MMYC01_206822"/>
<dbReference type="OrthoDB" id="2151789at2759"/>
<comment type="similarity">
    <text evidence="1">Belongs to the oxygen-dependent FAD-linked oxidoreductase family.</text>
</comment>
<organism evidence="6 7">
    <name type="scientific">Madurella mycetomatis</name>
    <dbReference type="NCBI Taxonomy" id="100816"/>
    <lineage>
        <taxon>Eukaryota</taxon>
        <taxon>Fungi</taxon>
        <taxon>Dikarya</taxon>
        <taxon>Ascomycota</taxon>
        <taxon>Pezizomycotina</taxon>
        <taxon>Sordariomycetes</taxon>
        <taxon>Sordariomycetidae</taxon>
        <taxon>Sordariales</taxon>
        <taxon>Sordariales incertae sedis</taxon>
        <taxon>Madurella</taxon>
    </lineage>
</organism>
<feature type="domain" description="FAD-binding PCMH-type" evidence="5">
    <location>
        <begin position="1"/>
        <end position="127"/>
    </location>
</feature>
<dbReference type="EMBL" id="LCTW02000237">
    <property type="protein sequence ID" value="KXX75969.1"/>
    <property type="molecule type" value="Genomic_DNA"/>
</dbReference>
<dbReference type="InterPro" id="IPR016169">
    <property type="entry name" value="FAD-bd_PCMH_sub2"/>
</dbReference>
<dbReference type="Proteomes" id="UP000078237">
    <property type="component" value="Unassembled WGS sequence"/>
</dbReference>
<dbReference type="GO" id="GO:0016491">
    <property type="term" value="F:oxidoreductase activity"/>
    <property type="evidence" value="ECO:0007669"/>
    <property type="project" value="UniProtKB-KW"/>
</dbReference>
<dbReference type="InterPro" id="IPR036318">
    <property type="entry name" value="FAD-bd_PCMH-like_sf"/>
</dbReference>
<evidence type="ECO:0000313" key="6">
    <source>
        <dbReference type="EMBL" id="KXX75969.1"/>
    </source>
</evidence>
<keyword evidence="2" id="KW-0285">Flavoprotein</keyword>
<proteinExistence type="inferred from homology"/>
<keyword evidence="4" id="KW-0560">Oxidoreductase</keyword>
<evidence type="ECO:0000259" key="5">
    <source>
        <dbReference type="PROSITE" id="PS51387"/>
    </source>
</evidence>
<keyword evidence="7" id="KW-1185">Reference proteome</keyword>
<dbReference type="STRING" id="100816.A0A175VXT4"/>